<proteinExistence type="predicted"/>
<dbReference type="InterPro" id="IPR051908">
    <property type="entry name" value="Ribosomal_N-acetyltransferase"/>
</dbReference>
<dbReference type="Gene3D" id="3.40.630.30">
    <property type="match status" value="1"/>
</dbReference>
<reference evidence="2" key="1">
    <citation type="submission" date="2018-06" db="EMBL/GenBank/DDBJ databases">
        <authorList>
            <person name="Zhirakovskaya E."/>
        </authorList>
    </citation>
    <scope>NUCLEOTIDE SEQUENCE</scope>
</reference>
<keyword evidence="2" id="KW-0808">Transferase</keyword>
<dbReference type="AlphaFoldDB" id="A0A3B0TK09"/>
<name>A0A3B0TK09_9ZZZZ</name>
<dbReference type="Pfam" id="PF13302">
    <property type="entry name" value="Acetyltransf_3"/>
    <property type="match status" value="1"/>
</dbReference>
<dbReference type="FunFam" id="3.40.630.30:FF:000047">
    <property type="entry name" value="Acetyltransferase, GNAT family"/>
    <property type="match status" value="1"/>
</dbReference>
<evidence type="ECO:0000313" key="2">
    <source>
        <dbReference type="EMBL" id="VAW12499.1"/>
    </source>
</evidence>
<dbReference type="InterPro" id="IPR016181">
    <property type="entry name" value="Acyl_CoA_acyltransferase"/>
</dbReference>
<sequence length="229" mass="25849">MDNDTSRQDQDIEFTPRSAPEFRIHHGTYGRLEPLSAARHAPELHVAAMGDGGGQSWTYLPYGPFGTQDRFCARIADCEALKDPLFFALRNLDTGAAAGMASFMRINMAMGVIEIGHIWMAPSLQRTRAATDAIFLMMDHAMTDLGYRRLEWKCNAANAASRSAATRFGFTYEGTFRQHMIVKGRNRDTAWYSILDSEWPDIRRKFTTWLAPENFTADGRQIRRLGDCG</sequence>
<organism evidence="2">
    <name type="scientific">hydrothermal vent metagenome</name>
    <dbReference type="NCBI Taxonomy" id="652676"/>
    <lineage>
        <taxon>unclassified sequences</taxon>
        <taxon>metagenomes</taxon>
        <taxon>ecological metagenomes</taxon>
    </lineage>
</organism>
<dbReference type="PROSITE" id="PS51186">
    <property type="entry name" value="GNAT"/>
    <property type="match status" value="1"/>
</dbReference>
<dbReference type="GO" id="GO:1990189">
    <property type="term" value="F:protein N-terminal-serine acetyltransferase activity"/>
    <property type="evidence" value="ECO:0007669"/>
    <property type="project" value="TreeGrafter"/>
</dbReference>
<dbReference type="PANTHER" id="PTHR43441:SF2">
    <property type="entry name" value="FAMILY ACETYLTRANSFERASE, PUTATIVE (AFU_ORTHOLOGUE AFUA_7G00850)-RELATED"/>
    <property type="match status" value="1"/>
</dbReference>
<dbReference type="EMBL" id="UOEM01000046">
    <property type="protein sequence ID" value="VAW12499.1"/>
    <property type="molecule type" value="Genomic_DNA"/>
</dbReference>
<accession>A0A3B0TK09</accession>
<dbReference type="PANTHER" id="PTHR43441">
    <property type="entry name" value="RIBOSOMAL-PROTEIN-SERINE ACETYLTRANSFERASE"/>
    <property type="match status" value="1"/>
</dbReference>
<dbReference type="SUPFAM" id="SSF55729">
    <property type="entry name" value="Acyl-CoA N-acyltransferases (Nat)"/>
    <property type="match status" value="1"/>
</dbReference>
<dbReference type="GO" id="GO:0008999">
    <property type="term" value="F:protein-N-terminal-alanine acetyltransferase activity"/>
    <property type="evidence" value="ECO:0007669"/>
    <property type="project" value="TreeGrafter"/>
</dbReference>
<gene>
    <name evidence="2" type="ORF">MNBD_ALPHA09-21</name>
</gene>
<feature type="domain" description="N-acetyltransferase" evidence="1">
    <location>
        <begin position="44"/>
        <end position="188"/>
    </location>
</feature>
<protein>
    <submittedName>
        <fullName evidence="2">GNAT family acetyltransferase PA5433</fullName>
    </submittedName>
</protein>
<dbReference type="InterPro" id="IPR000182">
    <property type="entry name" value="GNAT_dom"/>
</dbReference>
<evidence type="ECO:0000259" key="1">
    <source>
        <dbReference type="PROSITE" id="PS51186"/>
    </source>
</evidence>